<dbReference type="PROSITE" id="PS50042">
    <property type="entry name" value="CNMP_BINDING_3"/>
    <property type="match status" value="1"/>
</dbReference>
<dbReference type="SUPFAM" id="SSF51206">
    <property type="entry name" value="cAMP-binding domain-like"/>
    <property type="match status" value="1"/>
</dbReference>
<gene>
    <name evidence="2" type="ORF">GGQ63_003197</name>
</gene>
<dbReference type="InterPro" id="IPR000595">
    <property type="entry name" value="cNMP-bd_dom"/>
</dbReference>
<dbReference type="SMART" id="SM00100">
    <property type="entry name" value="cNMP"/>
    <property type="match status" value="1"/>
</dbReference>
<dbReference type="EMBL" id="JACHOO010000006">
    <property type="protein sequence ID" value="MBB5754122.1"/>
    <property type="molecule type" value="Genomic_DNA"/>
</dbReference>
<sequence length="154" mass="16307">MSLEQDIALFKRVPLFSGLSAEPLRLIAFSAVRLDLAEGHTLFRADTKALSGFVVQEGRIELTDPGKRPGAGSLGSFGPGTLLGEAALFVETQRPATATATAPSKVIEIDRNLMKRMLAEYPDVAAKLYAALRGRLAGTVGELARVGERLGQAG</sequence>
<dbReference type="Gene3D" id="2.60.120.10">
    <property type="entry name" value="Jelly Rolls"/>
    <property type="match status" value="1"/>
</dbReference>
<evidence type="ECO:0000259" key="1">
    <source>
        <dbReference type="PROSITE" id="PS50042"/>
    </source>
</evidence>
<feature type="domain" description="Cyclic nucleotide-binding" evidence="1">
    <location>
        <begin position="15"/>
        <end position="135"/>
    </location>
</feature>
<dbReference type="Pfam" id="PF00027">
    <property type="entry name" value="cNMP_binding"/>
    <property type="match status" value="1"/>
</dbReference>
<dbReference type="CDD" id="cd00038">
    <property type="entry name" value="CAP_ED"/>
    <property type="match status" value="1"/>
</dbReference>
<dbReference type="InterPro" id="IPR018490">
    <property type="entry name" value="cNMP-bd_dom_sf"/>
</dbReference>
<evidence type="ECO:0000313" key="2">
    <source>
        <dbReference type="EMBL" id="MBB5754122.1"/>
    </source>
</evidence>
<dbReference type="Proteomes" id="UP000523821">
    <property type="component" value="Unassembled WGS sequence"/>
</dbReference>
<dbReference type="RefSeq" id="WP_183857535.1">
    <property type="nucleotide sequence ID" value="NZ_JACHOO010000006.1"/>
</dbReference>
<accession>A0A7W9FNU1</accession>
<name>A0A7W9FNU1_9HYPH</name>
<dbReference type="InterPro" id="IPR014710">
    <property type="entry name" value="RmlC-like_jellyroll"/>
</dbReference>
<reference evidence="2 3" key="1">
    <citation type="submission" date="2020-08" db="EMBL/GenBank/DDBJ databases">
        <title>Genomic Encyclopedia of Type Strains, Phase IV (KMG-IV): sequencing the most valuable type-strain genomes for metagenomic binning, comparative biology and taxonomic classification.</title>
        <authorList>
            <person name="Goeker M."/>
        </authorList>
    </citation>
    <scope>NUCLEOTIDE SEQUENCE [LARGE SCALE GENOMIC DNA]</scope>
    <source>
        <strain evidence="2 3">DSM 16268</strain>
    </source>
</reference>
<evidence type="ECO:0000313" key="3">
    <source>
        <dbReference type="Proteomes" id="UP000523821"/>
    </source>
</evidence>
<proteinExistence type="predicted"/>
<protein>
    <submittedName>
        <fullName evidence="2">CRP-like cAMP-binding protein</fullName>
    </submittedName>
</protein>
<dbReference type="AlphaFoldDB" id="A0A7W9FNU1"/>
<organism evidence="2 3">
    <name type="scientific">Prosthecomicrobium pneumaticum</name>
    <dbReference type="NCBI Taxonomy" id="81895"/>
    <lineage>
        <taxon>Bacteria</taxon>
        <taxon>Pseudomonadati</taxon>
        <taxon>Pseudomonadota</taxon>
        <taxon>Alphaproteobacteria</taxon>
        <taxon>Hyphomicrobiales</taxon>
        <taxon>Kaistiaceae</taxon>
        <taxon>Prosthecomicrobium</taxon>
    </lineage>
</organism>
<keyword evidence="3" id="KW-1185">Reference proteome</keyword>
<comment type="caution">
    <text evidence="2">The sequence shown here is derived from an EMBL/GenBank/DDBJ whole genome shotgun (WGS) entry which is preliminary data.</text>
</comment>